<dbReference type="GO" id="GO:0016491">
    <property type="term" value="F:oxidoreductase activity"/>
    <property type="evidence" value="ECO:0007669"/>
    <property type="project" value="UniProtKB-KW"/>
</dbReference>
<keyword evidence="2" id="KW-0288">FMN</keyword>
<dbReference type="Pfam" id="PF00881">
    <property type="entry name" value="Nitroreductase"/>
    <property type="match status" value="1"/>
</dbReference>
<dbReference type="InterPro" id="IPR050627">
    <property type="entry name" value="Nitroreductase/BluB"/>
</dbReference>
<name>A0A437QIV9_9GAMM</name>
<dbReference type="OrthoDB" id="9802510at2"/>
<dbReference type="PANTHER" id="PTHR23026">
    <property type="entry name" value="NADPH NITROREDUCTASE"/>
    <property type="match status" value="1"/>
</dbReference>
<dbReference type="Proteomes" id="UP000283077">
    <property type="component" value="Unassembled WGS sequence"/>
</dbReference>
<feature type="domain" description="Nitroreductase" evidence="4">
    <location>
        <begin position="31"/>
        <end position="200"/>
    </location>
</feature>
<dbReference type="CDD" id="cd02144">
    <property type="entry name" value="iodotyrosine_dehalogenase"/>
    <property type="match status" value="1"/>
</dbReference>
<dbReference type="InterPro" id="IPR029479">
    <property type="entry name" value="Nitroreductase"/>
</dbReference>
<reference evidence="5 6" key="1">
    <citation type="submission" date="2019-01" db="EMBL/GenBank/DDBJ databases">
        <authorList>
            <person name="Chen W.-M."/>
        </authorList>
    </citation>
    <scope>NUCLEOTIDE SEQUENCE [LARGE SCALE GENOMIC DNA]</scope>
    <source>
        <strain evidence="5 6">KYPC3</strain>
    </source>
</reference>
<dbReference type="Gene3D" id="3.40.109.10">
    <property type="entry name" value="NADH Oxidase"/>
    <property type="match status" value="1"/>
</dbReference>
<evidence type="ECO:0000313" key="6">
    <source>
        <dbReference type="Proteomes" id="UP000283077"/>
    </source>
</evidence>
<evidence type="ECO:0000313" key="5">
    <source>
        <dbReference type="EMBL" id="RVU34465.1"/>
    </source>
</evidence>
<proteinExistence type="predicted"/>
<gene>
    <name evidence="5" type="ORF">EOE67_15185</name>
</gene>
<protein>
    <submittedName>
        <fullName evidence="5">Nitroreductase family protein</fullName>
    </submittedName>
</protein>
<dbReference type="AlphaFoldDB" id="A0A437QIV9"/>
<dbReference type="SUPFAM" id="SSF55469">
    <property type="entry name" value="FMN-dependent nitroreductase-like"/>
    <property type="match status" value="1"/>
</dbReference>
<evidence type="ECO:0000256" key="2">
    <source>
        <dbReference type="ARBA" id="ARBA00022643"/>
    </source>
</evidence>
<dbReference type="EMBL" id="SACS01000018">
    <property type="protein sequence ID" value="RVU34465.1"/>
    <property type="molecule type" value="Genomic_DNA"/>
</dbReference>
<organism evidence="5 6">
    <name type="scientific">Rheinheimera riviphila</name>
    <dbReference type="NCBI Taxonomy" id="1834037"/>
    <lineage>
        <taxon>Bacteria</taxon>
        <taxon>Pseudomonadati</taxon>
        <taxon>Pseudomonadota</taxon>
        <taxon>Gammaproteobacteria</taxon>
        <taxon>Chromatiales</taxon>
        <taxon>Chromatiaceae</taxon>
        <taxon>Rheinheimera</taxon>
    </lineage>
</organism>
<dbReference type="InterPro" id="IPR000415">
    <property type="entry name" value="Nitroreductase-like"/>
</dbReference>
<accession>A0A437QIV9</accession>
<keyword evidence="3" id="KW-0560">Oxidoreductase</keyword>
<dbReference type="PANTHER" id="PTHR23026:SF90">
    <property type="entry name" value="IODOTYROSINE DEIODINASE 1"/>
    <property type="match status" value="1"/>
</dbReference>
<evidence type="ECO:0000256" key="1">
    <source>
        <dbReference type="ARBA" id="ARBA00022630"/>
    </source>
</evidence>
<evidence type="ECO:0000256" key="3">
    <source>
        <dbReference type="ARBA" id="ARBA00023002"/>
    </source>
</evidence>
<evidence type="ECO:0000259" key="4">
    <source>
        <dbReference type="Pfam" id="PF00881"/>
    </source>
</evidence>
<keyword evidence="6" id="KW-1185">Reference proteome</keyword>
<sequence length="226" mass="25109">MTDQHFPLTDFEQVDGDIMQQRAAAHLALMQRRHTVRSFSAEPVPQQVIEQVIQIAAGAPSGANHQPWHFVAISDPKVKQQIRQEAELQEAGFYGGRAGEEWLQALKPLATDAHKPYLETAPWLIVIFSQKRGGIDNNDNDTNYYVHESVGIATGFLIQACHQVGLATLTHTPKPMSFLSKICNRDNDNDRPYMLLVVGYPAADATIPAHALKKKPFATICTLLTE</sequence>
<comment type="caution">
    <text evidence="5">The sequence shown here is derived from an EMBL/GenBank/DDBJ whole genome shotgun (WGS) entry which is preliminary data.</text>
</comment>
<keyword evidence="1" id="KW-0285">Flavoprotein</keyword>